<dbReference type="GO" id="GO:0005886">
    <property type="term" value="C:plasma membrane"/>
    <property type="evidence" value="ECO:0007669"/>
    <property type="project" value="TreeGrafter"/>
</dbReference>
<evidence type="ECO:0000259" key="12">
    <source>
        <dbReference type="Pfam" id="PF00999"/>
    </source>
</evidence>
<dbReference type="NCBIfam" id="TIGR00840">
    <property type="entry name" value="b_cpa1"/>
    <property type="match status" value="1"/>
</dbReference>
<feature type="transmembrane region" description="Helical" evidence="11">
    <location>
        <begin position="232"/>
        <end position="253"/>
    </location>
</feature>
<keyword evidence="2 9" id="KW-0813">Transport</keyword>
<evidence type="ECO:0000256" key="5">
    <source>
        <dbReference type="ARBA" id="ARBA00023053"/>
    </source>
</evidence>
<feature type="transmembrane region" description="Helical" evidence="11">
    <location>
        <begin position="455"/>
        <end position="477"/>
    </location>
</feature>
<dbReference type="OrthoDB" id="196264at2759"/>
<feature type="compositionally biased region" description="Low complexity" evidence="10">
    <location>
        <begin position="597"/>
        <end position="608"/>
    </location>
</feature>
<feature type="region of interest" description="Disordered" evidence="10">
    <location>
        <begin position="590"/>
        <end position="615"/>
    </location>
</feature>
<keyword evidence="5" id="KW-0915">Sodium</keyword>
<dbReference type="InterPro" id="IPR018422">
    <property type="entry name" value="Cation/H_exchanger_CPA1"/>
</dbReference>
<evidence type="ECO:0000256" key="3">
    <source>
        <dbReference type="ARBA" id="ARBA00022692"/>
    </source>
</evidence>
<dbReference type="GO" id="GO:0015386">
    <property type="term" value="F:potassium:proton antiporter activity"/>
    <property type="evidence" value="ECO:0007669"/>
    <property type="project" value="TreeGrafter"/>
</dbReference>
<dbReference type="InterPro" id="IPR004709">
    <property type="entry name" value="NaH_exchanger"/>
</dbReference>
<dbReference type="PANTHER" id="PTHR10110:SF187">
    <property type="entry name" value="SODIUM_HYDROGEN EXCHANGER"/>
    <property type="match status" value="1"/>
</dbReference>
<evidence type="ECO:0000256" key="7">
    <source>
        <dbReference type="ARBA" id="ARBA00023136"/>
    </source>
</evidence>
<keyword evidence="7 11" id="KW-0472">Membrane</keyword>
<dbReference type="Gene3D" id="6.10.140.1330">
    <property type="match status" value="1"/>
</dbReference>
<keyword evidence="3 9" id="KW-0812">Transmembrane</keyword>
<protein>
    <recommendedName>
        <fullName evidence="9">Sodium/hydrogen exchanger</fullName>
    </recommendedName>
</protein>
<gene>
    <name evidence="13" type="ORF">DFA_11656</name>
</gene>
<organism evidence="13 14">
    <name type="scientific">Cavenderia fasciculata</name>
    <name type="common">Slime mold</name>
    <name type="synonym">Dictyostelium fasciculatum</name>
    <dbReference type="NCBI Taxonomy" id="261658"/>
    <lineage>
        <taxon>Eukaryota</taxon>
        <taxon>Amoebozoa</taxon>
        <taxon>Evosea</taxon>
        <taxon>Eumycetozoa</taxon>
        <taxon>Dictyostelia</taxon>
        <taxon>Acytosteliales</taxon>
        <taxon>Cavenderiaceae</taxon>
        <taxon>Cavenderia</taxon>
    </lineage>
</organism>
<evidence type="ECO:0000256" key="10">
    <source>
        <dbReference type="SAM" id="MobiDB-lite"/>
    </source>
</evidence>
<dbReference type="AlphaFoldDB" id="F4QDU8"/>
<evidence type="ECO:0000256" key="4">
    <source>
        <dbReference type="ARBA" id="ARBA00022989"/>
    </source>
</evidence>
<evidence type="ECO:0000256" key="8">
    <source>
        <dbReference type="ARBA" id="ARBA00023201"/>
    </source>
</evidence>
<feature type="transmembrane region" description="Helical" evidence="11">
    <location>
        <begin position="173"/>
        <end position="192"/>
    </location>
</feature>
<dbReference type="Pfam" id="PF00999">
    <property type="entry name" value="Na_H_Exchanger"/>
    <property type="match status" value="1"/>
</dbReference>
<dbReference type="PANTHER" id="PTHR10110">
    <property type="entry name" value="SODIUM/HYDROGEN EXCHANGER"/>
    <property type="match status" value="1"/>
</dbReference>
<accession>F4QDU8</accession>
<dbReference type="EMBL" id="GL883029">
    <property type="protein sequence ID" value="EGG13895.1"/>
    <property type="molecule type" value="Genomic_DNA"/>
</dbReference>
<feature type="transmembrane region" description="Helical" evidence="11">
    <location>
        <begin position="296"/>
        <end position="315"/>
    </location>
</feature>
<comment type="similarity">
    <text evidence="9">Belongs to the monovalent cation:proton antiporter 1 (CPA1) transporter (TC 2.A.36) family.</text>
</comment>
<dbReference type="GO" id="GO:0051453">
    <property type="term" value="P:regulation of intracellular pH"/>
    <property type="evidence" value="ECO:0007669"/>
    <property type="project" value="TreeGrafter"/>
</dbReference>
<name>F4QDU8_CACFS</name>
<evidence type="ECO:0000313" key="13">
    <source>
        <dbReference type="EMBL" id="EGG13895.1"/>
    </source>
</evidence>
<dbReference type="InterPro" id="IPR006153">
    <property type="entry name" value="Cation/H_exchanger_TM"/>
</dbReference>
<feature type="transmembrane region" description="Helical" evidence="11">
    <location>
        <begin position="59"/>
        <end position="82"/>
    </location>
</feature>
<feature type="transmembrane region" description="Helical" evidence="11">
    <location>
        <begin position="142"/>
        <end position="161"/>
    </location>
</feature>
<comment type="subcellular location">
    <subcellularLocation>
        <location evidence="1">Membrane</location>
        <topology evidence="1">Multi-pass membrane protein</topology>
    </subcellularLocation>
</comment>
<feature type="transmembrane region" description="Helical" evidence="11">
    <location>
        <begin position="489"/>
        <end position="512"/>
    </location>
</feature>
<keyword evidence="14" id="KW-1185">Reference proteome</keyword>
<keyword evidence="6 9" id="KW-0406">Ion transport</keyword>
<proteinExistence type="inferred from homology"/>
<dbReference type="PRINTS" id="PR01084">
    <property type="entry name" value="NAHEXCHNGR"/>
</dbReference>
<feature type="transmembrane region" description="Helical" evidence="11">
    <location>
        <begin position="524"/>
        <end position="543"/>
    </location>
</feature>
<dbReference type="STRING" id="1054147.F4QDU8"/>
<reference evidence="14" key="1">
    <citation type="journal article" date="2011" name="Genome Res.">
        <title>Phylogeny-wide analysis of social amoeba genomes highlights ancient origins for complex intercellular communication.</title>
        <authorList>
            <person name="Heidel A.J."/>
            <person name="Lawal H.M."/>
            <person name="Felder M."/>
            <person name="Schilde C."/>
            <person name="Helps N.R."/>
            <person name="Tunggal B."/>
            <person name="Rivero F."/>
            <person name="John U."/>
            <person name="Schleicher M."/>
            <person name="Eichinger L."/>
            <person name="Platzer M."/>
            <person name="Noegel A.A."/>
            <person name="Schaap P."/>
            <person name="Gloeckner G."/>
        </authorList>
    </citation>
    <scope>NUCLEOTIDE SEQUENCE [LARGE SCALE GENOMIC DNA]</scope>
    <source>
        <strain evidence="14">SH3</strain>
    </source>
</reference>
<dbReference type="RefSeq" id="XP_004350603.1">
    <property type="nucleotide sequence ID" value="XM_004350552.1"/>
</dbReference>
<keyword evidence="4 11" id="KW-1133">Transmembrane helix</keyword>
<feature type="transmembrane region" description="Helical" evidence="11">
    <location>
        <begin position="327"/>
        <end position="356"/>
    </location>
</feature>
<evidence type="ECO:0000256" key="9">
    <source>
        <dbReference type="RuleBase" id="RU003722"/>
    </source>
</evidence>
<feature type="domain" description="Cation/H+ exchanger transmembrane" evidence="12">
    <location>
        <begin position="154"/>
        <end position="544"/>
    </location>
</feature>
<dbReference type="GO" id="GO:0098719">
    <property type="term" value="P:sodium ion import across plasma membrane"/>
    <property type="evidence" value="ECO:0007669"/>
    <property type="project" value="TreeGrafter"/>
</dbReference>
<evidence type="ECO:0000256" key="1">
    <source>
        <dbReference type="ARBA" id="ARBA00004141"/>
    </source>
</evidence>
<dbReference type="OMA" id="APSHKVH"/>
<dbReference type="KEGG" id="dfa:DFA_11656"/>
<evidence type="ECO:0000256" key="2">
    <source>
        <dbReference type="ARBA" id="ARBA00022448"/>
    </source>
</evidence>
<evidence type="ECO:0000256" key="6">
    <source>
        <dbReference type="ARBA" id="ARBA00023065"/>
    </source>
</evidence>
<dbReference type="GO" id="GO:0015385">
    <property type="term" value="F:sodium:proton antiporter activity"/>
    <property type="evidence" value="ECO:0007669"/>
    <property type="project" value="InterPro"/>
</dbReference>
<feature type="transmembrane region" description="Helical" evidence="11">
    <location>
        <begin position="265"/>
        <end position="290"/>
    </location>
</feature>
<keyword evidence="8 9" id="KW-0739">Sodium transport</keyword>
<evidence type="ECO:0000256" key="11">
    <source>
        <dbReference type="SAM" id="Phobius"/>
    </source>
</evidence>
<evidence type="ECO:0000313" key="14">
    <source>
        <dbReference type="Proteomes" id="UP000007797"/>
    </source>
</evidence>
<dbReference type="Proteomes" id="UP000007797">
    <property type="component" value="Unassembled WGS sequence"/>
</dbReference>
<sequence>MWFKPQQNSNDNNIIIDQYNQFNCSTGTTCNTTGTANTNTITSVTTITKKKWKSWKQSIHWPLIIATLIIAFLVLVVGVCYYHNFNNRRSLTTSNNNNNKNNNIVDIGNLQRIPLSTSSELPPKHEETCDPSLGCKEDANKLVLVFLAIFFVSIIVFYIMATVKIHYIPETTMIIIYGAIIGVIGRFINVPVIKHVTTYSSEMFFLFVLPGIIFETGFTLQRKHFFKNILPITLLATLGTFIAFFGVAIGLYLTGKIGISLELPLFESFLLSSITCATDPVATLGIFNALDVDPKLFIIVLGESIFNDAASLILFKAVAGYSGPNDIWISTLMFLGVTVGSIALGIVIALLASILLKMLNLNQYPTQETLIVLIFSYASYSLGDALHLSGILSTFVCGMTFSHYGVHNLTSDGQMVIQQFLRLLAFAFETITFIYIGITLSMYNYTSNGFSVTLFVWLAVFSILFRAASVFPIIGLLNRLGLSDISMPIQLIIALSGLRGAVSFSLVLSGTFTSDYAPYIKEHVLLLVYFTIFVFGGSTYPSLKALHLDKTQFESNDSNRSNRYVSYFNYLDQKYFIRWLTKNYQIHPQKHSDVDNDSNPPTNNNSNNIGEKSETDSSASYVDLIDDNVEMIFINSGGQFIIKLNLLSKHEKYFLFWNYNY</sequence>
<keyword evidence="9" id="KW-0050">Antiport</keyword>
<feature type="transmembrane region" description="Helical" evidence="11">
    <location>
        <begin position="423"/>
        <end position="443"/>
    </location>
</feature>
<dbReference type="GeneID" id="14865474"/>